<keyword evidence="1" id="KW-0812">Transmembrane</keyword>
<gene>
    <name evidence="2" type="ORF">GCM10023318_16580</name>
</gene>
<sequence>MRQDERTLPDRVSFPMVGSTAVLAAVGAGMTVFAGPALAIADRAADKSVGKVTVS</sequence>
<keyword evidence="1" id="KW-0472">Membrane</keyword>
<name>A0ABP9K082_9NOCA</name>
<organism evidence="2 3">
    <name type="scientific">Nocardia callitridis</name>
    <dbReference type="NCBI Taxonomy" id="648753"/>
    <lineage>
        <taxon>Bacteria</taxon>
        <taxon>Bacillati</taxon>
        <taxon>Actinomycetota</taxon>
        <taxon>Actinomycetes</taxon>
        <taxon>Mycobacteriales</taxon>
        <taxon>Nocardiaceae</taxon>
        <taxon>Nocardia</taxon>
    </lineage>
</organism>
<evidence type="ECO:0000256" key="1">
    <source>
        <dbReference type="SAM" id="Phobius"/>
    </source>
</evidence>
<keyword evidence="3" id="KW-1185">Reference proteome</keyword>
<evidence type="ECO:0000313" key="2">
    <source>
        <dbReference type="EMBL" id="GAA5048625.1"/>
    </source>
</evidence>
<protein>
    <submittedName>
        <fullName evidence="2">Uncharacterized protein</fullName>
    </submittedName>
</protein>
<evidence type="ECO:0000313" key="3">
    <source>
        <dbReference type="Proteomes" id="UP001500603"/>
    </source>
</evidence>
<feature type="transmembrane region" description="Helical" evidence="1">
    <location>
        <begin position="20"/>
        <end position="41"/>
    </location>
</feature>
<comment type="caution">
    <text evidence="2">The sequence shown here is derived from an EMBL/GenBank/DDBJ whole genome shotgun (WGS) entry which is preliminary data.</text>
</comment>
<keyword evidence="1" id="KW-1133">Transmembrane helix</keyword>
<proteinExistence type="predicted"/>
<dbReference type="Proteomes" id="UP001500603">
    <property type="component" value="Unassembled WGS sequence"/>
</dbReference>
<dbReference type="RefSeq" id="WP_345494470.1">
    <property type="nucleotide sequence ID" value="NZ_BAABJM010000001.1"/>
</dbReference>
<dbReference type="EMBL" id="BAABJM010000001">
    <property type="protein sequence ID" value="GAA5048625.1"/>
    <property type="molecule type" value="Genomic_DNA"/>
</dbReference>
<reference evidence="3" key="1">
    <citation type="journal article" date="2019" name="Int. J. Syst. Evol. Microbiol.">
        <title>The Global Catalogue of Microorganisms (GCM) 10K type strain sequencing project: providing services to taxonomists for standard genome sequencing and annotation.</title>
        <authorList>
            <consortium name="The Broad Institute Genomics Platform"/>
            <consortium name="The Broad Institute Genome Sequencing Center for Infectious Disease"/>
            <person name="Wu L."/>
            <person name="Ma J."/>
        </authorList>
    </citation>
    <scope>NUCLEOTIDE SEQUENCE [LARGE SCALE GENOMIC DNA]</scope>
    <source>
        <strain evidence="3">JCM 18298</strain>
    </source>
</reference>
<accession>A0ABP9K082</accession>